<evidence type="ECO:0000313" key="3">
    <source>
        <dbReference type="Proteomes" id="UP000634136"/>
    </source>
</evidence>
<evidence type="ECO:0000313" key="2">
    <source>
        <dbReference type="EMBL" id="KAF7830258.1"/>
    </source>
</evidence>
<comment type="caution">
    <text evidence="2">The sequence shown here is derived from an EMBL/GenBank/DDBJ whole genome shotgun (WGS) entry which is preliminary data.</text>
</comment>
<keyword evidence="3" id="KW-1185">Reference proteome</keyword>
<proteinExistence type="predicted"/>
<accession>A0A834TXB3</accession>
<reference evidence="2" key="1">
    <citation type="submission" date="2020-09" db="EMBL/GenBank/DDBJ databases">
        <title>Genome-Enabled Discovery of Anthraquinone Biosynthesis in Senna tora.</title>
        <authorList>
            <person name="Kang S.-H."/>
            <person name="Pandey R.P."/>
            <person name="Lee C.-M."/>
            <person name="Sim J.-S."/>
            <person name="Jeong J.-T."/>
            <person name="Choi B.-S."/>
            <person name="Jung M."/>
            <person name="Ginzburg D."/>
            <person name="Zhao K."/>
            <person name="Won S.Y."/>
            <person name="Oh T.-J."/>
            <person name="Yu Y."/>
            <person name="Kim N.-H."/>
            <person name="Lee O.R."/>
            <person name="Lee T.-H."/>
            <person name="Bashyal P."/>
            <person name="Kim T.-S."/>
            <person name="Lee W.-H."/>
            <person name="Kawkins C."/>
            <person name="Kim C.-K."/>
            <person name="Kim J.S."/>
            <person name="Ahn B.O."/>
            <person name="Rhee S.Y."/>
            <person name="Sohng J.K."/>
        </authorList>
    </citation>
    <scope>NUCLEOTIDE SEQUENCE</scope>
    <source>
        <tissue evidence="2">Leaf</tissue>
    </source>
</reference>
<evidence type="ECO:0000256" key="1">
    <source>
        <dbReference type="SAM" id="MobiDB-lite"/>
    </source>
</evidence>
<dbReference type="AlphaFoldDB" id="A0A834TXB3"/>
<protein>
    <submittedName>
        <fullName evidence="2">Uncharacterized protein</fullName>
    </submittedName>
</protein>
<name>A0A834TXB3_9FABA</name>
<dbReference type="Proteomes" id="UP000634136">
    <property type="component" value="Unassembled WGS sequence"/>
</dbReference>
<sequence>MAKKNEMQNDKENDARESERVKVKLGMRT</sequence>
<gene>
    <name evidence="2" type="ORF">G2W53_012591</name>
</gene>
<feature type="region of interest" description="Disordered" evidence="1">
    <location>
        <begin position="1"/>
        <end position="29"/>
    </location>
</feature>
<organism evidence="2 3">
    <name type="scientific">Senna tora</name>
    <dbReference type="NCBI Taxonomy" id="362788"/>
    <lineage>
        <taxon>Eukaryota</taxon>
        <taxon>Viridiplantae</taxon>
        <taxon>Streptophyta</taxon>
        <taxon>Embryophyta</taxon>
        <taxon>Tracheophyta</taxon>
        <taxon>Spermatophyta</taxon>
        <taxon>Magnoliopsida</taxon>
        <taxon>eudicotyledons</taxon>
        <taxon>Gunneridae</taxon>
        <taxon>Pentapetalae</taxon>
        <taxon>rosids</taxon>
        <taxon>fabids</taxon>
        <taxon>Fabales</taxon>
        <taxon>Fabaceae</taxon>
        <taxon>Caesalpinioideae</taxon>
        <taxon>Cassia clade</taxon>
        <taxon>Senna</taxon>
    </lineage>
</organism>
<dbReference type="EMBL" id="JAAIUW010000005">
    <property type="protein sequence ID" value="KAF7830258.1"/>
    <property type="molecule type" value="Genomic_DNA"/>
</dbReference>
<feature type="compositionally biased region" description="Basic and acidic residues" evidence="1">
    <location>
        <begin position="1"/>
        <end position="22"/>
    </location>
</feature>